<feature type="transmembrane region" description="Helical" evidence="8">
    <location>
        <begin position="132"/>
        <end position="152"/>
    </location>
</feature>
<comment type="catalytic activity">
    <reaction evidence="1">
        <text>ATP + protein L-histidine = ADP + protein N-phospho-L-histidine.</text>
        <dbReference type="EC" id="2.7.13.3"/>
    </reaction>
</comment>
<feature type="transmembrane region" description="Helical" evidence="8">
    <location>
        <begin position="105"/>
        <end position="126"/>
    </location>
</feature>
<feature type="transmembrane region" description="Helical" evidence="8">
    <location>
        <begin position="193"/>
        <end position="216"/>
    </location>
</feature>
<evidence type="ECO:0000313" key="11">
    <source>
        <dbReference type="Proteomes" id="UP000275663"/>
    </source>
</evidence>
<feature type="transmembrane region" description="Helical" evidence="8">
    <location>
        <begin position="40"/>
        <end position="60"/>
    </location>
</feature>
<dbReference type="SMART" id="SM00387">
    <property type="entry name" value="HATPase_c"/>
    <property type="match status" value="1"/>
</dbReference>
<evidence type="ECO:0000259" key="9">
    <source>
        <dbReference type="PROSITE" id="PS50109"/>
    </source>
</evidence>
<evidence type="ECO:0000256" key="7">
    <source>
        <dbReference type="ARBA" id="ARBA00023012"/>
    </source>
</evidence>
<gene>
    <name evidence="10" type="ORF">EJN92_04280</name>
</gene>
<dbReference type="InterPro" id="IPR005467">
    <property type="entry name" value="His_kinase_dom"/>
</dbReference>
<evidence type="ECO:0000256" key="1">
    <source>
        <dbReference type="ARBA" id="ARBA00000085"/>
    </source>
</evidence>
<dbReference type="Gene3D" id="3.30.565.10">
    <property type="entry name" value="Histidine kinase-like ATPase, C-terminal domain"/>
    <property type="match status" value="1"/>
</dbReference>
<dbReference type="InterPro" id="IPR036890">
    <property type="entry name" value="HATPase_C_sf"/>
</dbReference>
<keyword evidence="6" id="KW-0418">Kinase</keyword>
<dbReference type="PANTHER" id="PTHR43711">
    <property type="entry name" value="TWO-COMPONENT HISTIDINE KINASE"/>
    <property type="match status" value="1"/>
</dbReference>
<evidence type="ECO:0000256" key="2">
    <source>
        <dbReference type="ARBA" id="ARBA00004429"/>
    </source>
</evidence>
<dbReference type="EC" id="2.7.13.3" evidence="3"/>
<dbReference type="Gene3D" id="1.10.287.130">
    <property type="match status" value="1"/>
</dbReference>
<feature type="transmembrane region" description="Helical" evidence="8">
    <location>
        <begin position="72"/>
        <end position="93"/>
    </location>
</feature>
<dbReference type="FunFam" id="3.30.565.10:FF:000006">
    <property type="entry name" value="Sensor histidine kinase WalK"/>
    <property type="match status" value="1"/>
</dbReference>
<dbReference type="PRINTS" id="PR00344">
    <property type="entry name" value="BCTRLSENSOR"/>
</dbReference>
<keyword evidence="8" id="KW-0472">Membrane</keyword>
<organism evidence="10 11">
    <name type="scientific">Undibacterium parvum</name>
    <dbReference type="NCBI Taxonomy" id="401471"/>
    <lineage>
        <taxon>Bacteria</taxon>
        <taxon>Pseudomonadati</taxon>
        <taxon>Pseudomonadota</taxon>
        <taxon>Betaproteobacteria</taxon>
        <taxon>Burkholderiales</taxon>
        <taxon>Oxalobacteraceae</taxon>
        <taxon>Undibacterium</taxon>
    </lineage>
</organism>
<dbReference type="InterPro" id="IPR050736">
    <property type="entry name" value="Sensor_HK_Regulatory"/>
</dbReference>
<evidence type="ECO:0000256" key="4">
    <source>
        <dbReference type="ARBA" id="ARBA00022553"/>
    </source>
</evidence>
<dbReference type="InterPro" id="IPR003661">
    <property type="entry name" value="HisK_dim/P_dom"/>
</dbReference>
<dbReference type="PROSITE" id="PS50109">
    <property type="entry name" value="HIS_KIN"/>
    <property type="match status" value="1"/>
</dbReference>
<dbReference type="InterPro" id="IPR036097">
    <property type="entry name" value="HisK_dim/P_sf"/>
</dbReference>
<dbReference type="AlphaFoldDB" id="A0A3S9HGP6"/>
<reference evidence="10 11" key="1">
    <citation type="journal article" date="2011" name="Int. J. Syst. Evol. Microbiol.">
        <title>Description of Undibacterium oligocarboniphilum sp. nov., isolated from purified water, and Undibacterium pigrum strain CCUG 49012 as the type strain of Undibacterium parvum sp. nov., and emended descriptions of the genus Undibacterium and the species Undibacterium pigrum.</title>
        <authorList>
            <person name="Eder W."/>
            <person name="Wanner G."/>
            <person name="Ludwig W."/>
            <person name="Busse H.J."/>
            <person name="Ziemke-Kageler F."/>
            <person name="Lang E."/>
        </authorList>
    </citation>
    <scope>NUCLEOTIDE SEQUENCE [LARGE SCALE GENOMIC DNA]</scope>
    <source>
        <strain evidence="10 11">DSM 23061</strain>
    </source>
</reference>
<keyword evidence="5" id="KW-0808">Transferase</keyword>
<dbReference type="Gene3D" id="3.30.450.20">
    <property type="entry name" value="PAS domain"/>
    <property type="match status" value="1"/>
</dbReference>
<dbReference type="Proteomes" id="UP000275663">
    <property type="component" value="Chromosome"/>
</dbReference>
<sequence>MTDFFSCYLYYKAGLTIYHKEGENLFQLRSKSASLSLTRASSLGFVLALGFILLGIALGYTPLQYLNWINLALHASLEMAGAAFALLTAYFLLRFDSQELSASAYRSVIACGLIVMGLLDGAHAMSSPGASFVWLHTAATLFSGIAFALVLLPVRLQTRLARPLWAAALSLGLILISLIKPDWMPVMLIQGKFSHTFVLLNVLGGSFMLFAAYRLIRSFQKTAIPTELLFGLQTSLFGASSLFLSDSSLWNYFWWQSHFFRLLAHAVALLLLVSIAQRVRQQVLQRLQQSALENQLIAANAEIQVAKRTAALTQNYQNLVLALPLGLLVLELPNLADSHSLRISDLNPAAELQLKISATILRGKVFVEAFPGLLESDLPQRYAQVIRLQLADDIGRIVYGDQRLAEAVYSIKAFPLHGQKVGIVFEDVSAEYKAQRIKEEFVSIVSHELRTPLTSIRGAIGLVLGGVLGDVAAQARPILEIAQQNCERLTILINDLLDMEKIQSGKMEFEFANFAIDTIVEQALLANRQYAEQFSINLRFENTLDVAYVNVDKNRLIQVIANLLSNAVKFSPSGAEVQVRLSRVGAEVLLEVIDHGNGIPDNFKEMIFEKFSQAEAPGVRKKGGAGLGLSIAKSMIEKMGGSIGYASKEGLGACFFIRLPEVAQSVSATPPI</sequence>
<comment type="subcellular location">
    <subcellularLocation>
        <location evidence="2">Cell inner membrane</location>
        <topology evidence="2">Multi-pass membrane protein</topology>
    </subcellularLocation>
</comment>
<feature type="transmembrane region" description="Helical" evidence="8">
    <location>
        <begin position="164"/>
        <end position="181"/>
    </location>
</feature>
<dbReference type="SUPFAM" id="SSF55874">
    <property type="entry name" value="ATPase domain of HSP90 chaperone/DNA topoisomerase II/histidine kinase"/>
    <property type="match status" value="1"/>
</dbReference>
<name>A0A3S9HGP6_9BURK</name>
<evidence type="ECO:0000256" key="3">
    <source>
        <dbReference type="ARBA" id="ARBA00012438"/>
    </source>
</evidence>
<dbReference type="GO" id="GO:0005886">
    <property type="term" value="C:plasma membrane"/>
    <property type="evidence" value="ECO:0007669"/>
    <property type="project" value="UniProtKB-SubCell"/>
</dbReference>
<keyword evidence="8" id="KW-1133">Transmembrane helix</keyword>
<dbReference type="SUPFAM" id="SSF47384">
    <property type="entry name" value="Homodimeric domain of signal transducing histidine kinase"/>
    <property type="match status" value="1"/>
</dbReference>
<dbReference type="KEGG" id="upv:EJN92_04280"/>
<proteinExistence type="predicted"/>
<evidence type="ECO:0000256" key="8">
    <source>
        <dbReference type="SAM" id="Phobius"/>
    </source>
</evidence>
<dbReference type="OrthoDB" id="9087351at2"/>
<evidence type="ECO:0000256" key="5">
    <source>
        <dbReference type="ARBA" id="ARBA00022679"/>
    </source>
</evidence>
<evidence type="ECO:0000256" key="6">
    <source>
        <dbReference type="ARBA" id="ARBA00022777"/>
    </source>
</evidence>
<keyword evidence="11" id="KW-1185">Reference proteome</keyword>
<dbReference type="GO" id="GO:0000155">
    <property type="term" value="F:phosphorelay sensor kinase activity"/>
    <property type="evidence" value="ECO:0007669"/>
    <property type="project" value="InterPro"/>
</dbReference>
<keyword evidence="8" id="KW-0812">Transmembrane</keyword>
<accession>A0A3S9HGP6</accession>
<dbReference type="EMBL" id="CP034464">
    <property type="protein sequence ID" value="AZP11291.1"/>
    <property type="molecule type" value="Genomic_DNA"/>
</dbReference>
<feature type="domain" description="Histidine kinase" evidence="9">
    <location>
        <begin position="444"/>
        <end position="663"/>
    </location>
</feature>
<dbReference type="InterPro" id="IPR004358">
    <property type="entry name" value="Sig_transdc_His_kin-like_C"/>
</dbReference>
<feature type="transmembrane region" description="Helical" evidence="8">
    <location>
        <begin position="259"/>
        <end position="276"/>
    </location>
</feature>
<dbReference type="CDD" id="cd00075">
    <property type="entry name" value="HATPase"/>
    <property type="match status" value="1"/>
</dbReference>
<dbReference type="Pfam" id="PF00512">
    <property type="entry name" value="HisKA"/>
    <property type="match status" value="1"/>
</dbReference>
<keyword evidence="7" id="KW-0902">Two-component regulatory system</keyword>
<dbReference type="PANTHER" id="PTHR43711:SF30">
    <property type="entry name" value="HISTIDINE KINASE"/>
    <property type="match status" value="1"/>
</dbReference>
<dbReference type="CDD" id="cd00082">
    <property type="entry name" value="HisKA"/>
    <property type="match status" value="1"/>
</dbReference>
<protein>
    <recommendedName>
        <fullName evidence="3">histidine kinase</fullName>
        <ecNumber evidence="3">2.7.13.3</ecNumber>
    </recommendedName>
</protein>
<dbReference type="InterPro" id="IPR003594">
    <property type="entry name" value="HATPase_dom"/>
</dbReference>
<keyword evidence="4" id="KW-0597">Phosphoprotein</keyword>
<evidence type="ECO:0000313" key="10">
    <source>
        <dbReference type="EMBL" id="AZP11291.1"/>
    </source>
</evidence>
<dbReference type="Pfam" id="PF02518">
    <property type="entry name" value="HATPase_c"/>
    <property type="match status" value="1"/>
</dbReference>
<dbReference type="SMART" id="SM00388">
    <property type="entry name" value="HisKA"/>
    <property type="match status" value="1"/>
</dbReference>
<feature type="transmembrane region" description="Helical" evidence="8">
    <location>
        <begin position="228"/>
        <end position="253"/>
    </location>
</feature>